<evidence type="ECO:0000256" key="4">
    <source>
        <dbReference type="ARBA" id="ARBA00023172"/>
    </source>
</evidence>
<evidence type="ECO:0000256" key="1">
    <source>
        <dbReference type="ARBA" id="ARBA00022829"/>
    </source>
</evidence>
<evidence type="ECO:0000256" key="5">
    <source>
        <dbReference type="PROSITE-ProRule" id="PRU01248"/>
    </source>
</evidence>
<evidence type="ECO:0000259" key="6">
    <source>
        <dbReference type="PROSITE" id="PS51898"/>
    </source>
</evidence>
<evidence type="ECO:0000256" key="3">
    <source>
        <dbReference type="ARBA" id="ARBA00023125"/>
    </source>
</evidence>
<evidence type="ECO:0000313" key="8">
    <source>
        <dbReference type="EMBL" id="SDR61441.1"/>
    </source>
</evidence>
<sequence>MLDLNSSPTFAQLLQQFFMERLIQQRNASPRTVAAYRDTMRLLLEFTEQRLHRKPERLELSDIDAPLVLDFLNHLEVVRQNSIRSRNLRLAAIRSFLHYAASRVPESLGTIQQVLAIPMKRYERPLVRFLSREEICALLDAPNPNTWCGQRDRVMLATLYNTGARVSELIGIRVGDVDLDRSPSVRLHGKGRKERVVPLWRSTASRIRLWLRQIGASPGQWLFPNRSGGPMTRTGITDRLNLAYQAVETDCAGLKGQRISPHLVRHATAMHLLQAGVDLTVIALWLGHENPATAHMYIEADLAMKERALSTLQLPHSRQRRYRPTDRVLQFLEGL</sequence>
<dbReference type="Pfam" id="PF02899">
    <property type="entry name" value="Phage_int_SAM_1"/>
    <property type="match status" value="1"/>
</dbReference>
<dbReference type="InterPro" id="IPR011010">
    <property type="entry name" value="DNA_brk_join_enz"/>
</dbReference>
<dbReference type="AlphaFoldDB" id="A0A1H1KGI4"/>
<dbReference type="PANTHER" id="PTHR30349:SF81">
    <property type="entry name" value="TYROSINE RECOMBINASE XERC"/>
    <property type="match status" value="1"/>
</dbReference>
<keyword evidence="1" id="KW-0159">Chromosome partition</keyword>
<dbReference type="SUPFAM" id="SSF47823">
    <property type="entry name" value="lambda integrase-like, N-terminal domain"/>
    <property type="match status" value="1"/>
</dbReference>
<dbReference type="Gene3D" id="1.10.443.10">
    <property type="entry name" value="Intergrase catalytic core"/>
    <property type="match status" value="1"/>
</dbReference>
<dbReference type="InterPro" id="IPR010998">
    <property type="entry name" value="Integrase_recombinase_N"/>
</dbReference>
<gene>
    <name evidence="8" type="ORF">SAMN05445850_7755</name>
</gene>
<keyword evidence="3 5" id="KW-0238">DNA-binding</keyword>
<dbReference type="SUPFAM" id="SSF56349">
    <property type="entry name" value="DNA breaking-rejoining enzymes"/>
    <property type="match status" value="1"/>
</dbReference>
<evidence type="ECO:0000259" key="7">
    <source>
        <dbReference type="PROSITE" id="PS51900"/>
    </source>
</evidence>
<dbReference type="RefSeq" id="WP_090812274.1">
    <property type="nucleotide sequence ID" value="NZ_FNKX01000004.1"/>
</dbReference>
<dbReference type="GO" id="GO:0003677">
    <property type="term" value="F:DNA binding"/>
    <property type="evidence" value="ECO:0007669"/>
    <property type="project" value="UniProtKB-UniRule"/>
</dbReference>
<name>A0A1H1KGI4_9BURK</name>
<dbReference type="GO" id="GO:0015074">
    <property type="term" value="P:DNA integration"/>
    <property type="evidence" value="ECO:0007669"/>
    <property type="project" value="UniProtKB-KW"/>
</dbReference>
<dbReference type="PROSITE" id="PS51898">
    <property type="entry name" value="TYR_RECOMBINASE"/>
    <property type="match status" value="1"/>
</dbReference>
<dbReference type="InterPro" id="IPR004107">
    <property type="entry name" value="Integrase_SAM-like_N"/>
</dbReference>
<dbReference type="GO" id="GO:0007059">
    <property type="term" value="P:chromosome segregation"/>
    <property type="evidence" value="ECO:0007669"/>
    <property type="project" value="UniProtKB-KW"/>
</dbReference>
<dbReference type="InterPro" id="IPR013762">
    <property type="entry name" value="Integrase-like_cat_sf"/>
</dbReference>
<evidence type="ECO:0000313" key="9">
    <source>
        <dbReference type="Proteomes" id="UP000199365"/>
    </source>
</evidence>
<protein>
    <submittedName>
        <fullName evidence="8">Site-specific recombinase XerD</fullName>
    </submittedName>
</protein>
<reference evidence="9" key="1">
    <citation type="submission" date="2016-10" db="EMBL/GenBank/DDBJ databases">
        <authorList>
            <person name="Varghese N."/>
            <person name="Submissions S."/>
        </authorList>
    </citation>
    <scope>NUCLEOTIDE SEQUENCE [LARGE SCALE GENOMIC DNA]</scope>
    <source>
        <strain evidence="9">DUS833</strain>
    </source>
</reference>
<proteinExistence type="predicted"/>
<keyword evidence="9" id="KW-1185">Reference proteome</keyword>
<dbReference type="Proteomes" id="UP000199365">
    <property type="component" value="Unassembled WGS sequence"/>
</dbReference>
<feature type="domain" description="Core-binding (CB)" evidence="7">
    <location>
        <begin position="8"/>
        <end position="101"/>
    </location>
</feature>
<dbReference type="PANTHER" id="PTHR30349">
    <property type="entry name" value="PHAGE INTEGRASE-RELATED"/>
    <property type="match status" value="1"/>
</dbReference>
<dbReference type="Gene3D" id="1.10.150.130">
    <property type="match status" value="1"/>
</dbReference>
<dbReference type="GO" id="GO:0006310">
    <property type="term" value="P:DNA recombination"/>
    <property type="evidence" value="ECO:0007669"/>
    <property type="project" value="UniProtKB-KW"/>
</dbReference>
<dbReference type="STRING" id="157910.SAMN05445850_7755"/>
<dbReference type="PROSITE" id="PS51900">
    <property type="entry name" value="CB"/>
    <property type="match status" value="1"/>
</dbReference>
<dbReference type="Pfam" id="PF00589">
    <property type="entry name" value="Phage_integrase"/>
    <property type="match status" value="1"/>
</dbReference>
<keyword evidence="2" id="KW-0229">DNA integration</keyword>
<accession>A0A1H1KGI4</accession>
<keyword evidence="4" id="KW-0233">DNA recombination</keyword>
<dbReference type="InterPro" id="IPR044068">
    <property type="entry name" value="CB"/>
</dbReference>
<dbReference type="EMBL" id="FNKX01000004">
    <property type="protein sequence ID" value="SDR61441.1"/>
    <property type="molecule type" value="Genomic_DNA"/>
</dbReference>
<dbReference type="CDD" id="cd01182">
    <property type="entry name" value="INT_RitC_C_like"/>
    <property type="match status" value="1"/>
</dbReference>
<evidence type="ECO:0000256" key="2">
    <source>
        <dbReference type="ARBA" id="ARBA00022908"/>
    </source>
</evidence>
<organism evidence="8 9">
    <name type="scientific">Paraburkholderia tuberum</name>
    <dbReference type="NCBI Taxonomy" id="157910"/>
    <lineage>
        <taxon>Bacteria</taxon>
        <taxon>Pseudomonadati</taxon>
        <taxon>Pseudomonadota</taxon>
        <taxon>Betaproteobacteria</taxon>
        <taxon>Burkholderiales</taxon>
        <taxon>Burkholderiaceae</taxon>
        <taxon>Paraburkholderia</taxon>
    </lineage>
</organism>
<dbReference type="InterPro" id="IPR050090">
    <property type="entry name" value="Tyrosine_recombinase_XerCD"/>
</dbReference>
<feature type="domain" description="Tyr recombinase" evidence="6">
    <location>
        <begin position="125"/>
        <end position="310"/>
    </location>
</feature>
<dbReference type="InterPro" id="IPR002104">
    <property type="entry name" value="Integrase_catalytic"/>
</dbReference>